<dbReference type="Proteomes" id="UP000887013">
    <property type="component" value="Unassembled WGS sequence"/>
</dbReference>
<accession>A0A8X6U5J0</accession>
<evidence type="ECO:0000313" key="2">
    <source>
        <dbReference type="Proteomes" id="UP000887013"/>
    </source>
</evidence>
<proteinExistence type="predicted"/>
<gene>
    <name evidence="1" type="ORF">NPIL_484801</name>
</gene>
<comment type="caution">
    <text evidence="1">The sequence shown here is derived from an EMBL/GenBank/DDBJ whole genome shotgun (WGS) entry which is preliminary data.</text>
</comment>
<name>A0A8X6U5J0_NEPPI</name>
<sequence length="87" mass="10603">MISRQVGEIPKEPHVIYKKNSLLRPARCFRFLSWISFCQKLYQLLLFKHYECCQVLSWLLCILKWFTRLNSEYPCVQTCRKYFDCCP</sequence>
<organism evidence="1 2">
    <name type="scientific">Nephila pilipes</name>
    <name type="common">Giant wood spider</name>
    <name type="synonym">Nephila maculata</name>
    <dbReference type="NCBI Taxonomy" id="299642"/>
    <lineage>
        <taxon>Eukaryota</taxon>
        <taxon>Metazoa</taxon>
        <taxon>Ecdysozoa</taxon>
        <taxon>Arthropoda</taxon>
        <taxon>Chelicerata</taxon>
        <taxon>Arachnida</taxon>
        <taxon>Araneae</taxon>
        <taxon>Araneomorphae</taxon>
        <taxon>Entelegynae</taxon>
        <taxon>Araneoidea</taxon>
        <taxon>Nephilidae</taxon>
        <taxon>Nephila</taxon>
    </lineage>
</organism>
<protein>
    <submittedName>
        <fullName evidence="1">Uncharacterized protein</fullName>
    </submittedName>
</protein>
<evidence type="ECO:0000313" key="1">
    <source>
        <dbReference type="EMBL" id="GFT82748.1"/>
    </source>
</evidence>
<keyword evidence="2" id="KW-1185">Reference proteome</keyword>
<dbReference type="EMBL" id="BMAW01072403">
    <property type="protein sequence ID" value="GFT82748.1"/>
    <property type="molecule type" value="Genomic_DNA"/>
</dbReference>
<dbReference type="AlphaFoldDB" id="A0A8X6U5J0"/>
<reference evidence="1" key="1">
    <citation type="submission" date="2020-08" db="EMBL/GenBank/DDBJ databases">
        <title>Multicomponent nature underlies the extraordinary mechanical properties of spider dragline silk.</title>
        <authorList>
            <person name="Kono N."/>
            <person name="Nakamura H."/>
            <person name="Mori M."/>
            <person name="Yoshida Y."/>
            <person name="Ohtoshi R."/>
            <person name="Malay A.D."/>
            <person name="Moran D.A.P."/>
            <person name="Tomita M."/>
            <person name="Numata K."/>
            <person name="Arakawa K."/>
        </authorList>
    </citation>
    <scope>NUCLEOTIDE SEQUENCE</scope>
</reference>